<name>A0A392PF27_9FABA</name>
<evidence type="ECO:0000313" key="1">
    <source>
        <dbReference type="EMBL" id="MCI09916.1"/>
    </source>
</evidence>
<feature type="non-terminal residue" evidence="1">
    <location>
        <position position="46"/>
    </location>
</feature>
<accession>A0A392PF27</accession>
<reference evidence="1 2" key="1">
    <citation type="journal article" date="2018" name="Front. Plant Sci.">
        <title>Red Clover (Trifolium pratense) and Zigzag Clover (T. medium) - A Picture of Genomic Similarities and Differences.</title>
        <authorList>
            <person name="Dluhosova J."/>
            <person name="Istvanek J."/>
            <person name="Nedelnik J."/>
            <person name="Repkova J."/>
        </authorList>
    </citation>
    <scope>NUCLEOTIDE SEQUENCE [LARGE SCALE GENOMIC DNA]</scope>
    <source>
        <strain evidence="2">cv. 10/8</strain>
        <tissue evidence="1">Leaf</tissue>
    </source>
</reference>
<protein>
    <submittedName>
        <fullName evidence="1">Uncharacterized protein</fullName>
    </submittedName>
</protein>
<organism evidence="1 2">
    <name type="scientific">Trifolium medium</name>
    <dbReference type="NCBI Taxonomy" id="97028"/>
    <lineage>
        <taxon>Eukaryota</taxon>
        <taxon>Viridiplantae</taxon>
        <taxon>Streptophyta</taxon>
        <taxon>Embryophyta</taxon>
        <taxon>Tracheophyta</taxon>
        <taxon>Spermatophyta</taxon>
        <taxon>Magnoliopsida</taxon>
        <taxon>eudicotyledons</taxon>
        <taxon>Gunneridae</taxon>
        <taxon>Pentapetalae</taxon>
        <taxon>rosids</taxon>
        <taxon>fabids</taxon>
        <taxon>Fabales</taxon>
        <taxon>Fabaceae</taxon>
        <taxon>Papilionoideae</taxon>
        <taxon>50 kb inversion clade</taxon>
        <taxon>NPAAA clade</taxon>
        <taxon>Hologalegina</taxon>
        <taxon>IRL clade</taxon>
        <taxon>Trifolieae</taxon>
        <taxon>Trifolium</taxon>
    </lineage>
</organism>
<dbReference type="AlphaFoldDB" id="A0A392PF27"/>
<proteinExistence type="predicted"/>
<sequence>MRKICQGRYLYSCGSGACRLLLPRSSQSRLILIRQLRILLPRSSQS</sequence>
<comment type="caution">
    <text evidence="1">The sequence shown here is derived from an EMBL/GenBank/DDBJ whole genome shotgun (WGS) entry which is preliminary data.</text>
</comment>
<dbReference type="EMBL" id="LXQA010074334">
    <property type="protein sequence ID" value="MCI09916.1"/>
    <property type="molecule type" value="Genomic_DNA"/>
</dbReference>
<evidence type="ECO:0000313" key="2">
    <source>
        <dbReference type="Proteomes" id="UP000265520"/>
    </source>
</evidence>
<keyword evidence="2" id="KW-1185">Reference proteome</keyword>
<dbReference type="Proteomes" id="UP000265520">
    <property type="component" value="Unassembled WGS sequence"/>
</dbReference>